<organism evidence="2 3">
    <name type="scientific">Nostoc edaphicum CCNP1411</name>
    <dbReference type="NCBI Taxonomy" id="1472755"/>
    <lineage>
        <taxon>Bacteria</taxon>
        <taxon>Bacillati</taxon>
        <taxon>Cyanobacteriota</taxon>
        <taxon>Cyanophyceae</taxon>
        <taxon>Nostocales</taxon>
        <taxon>Nostocaceae</taxon>
        <taxon>Nostoc</taxon>
    </lineage>
</organism>
<dbReference type="KEGG" id="ned:HUN01_20095"/>
<proteinExistence type="predicted"/>
<name>A0A7D7LG26_9NOSO</name>
<dbReference type="RefSeq" id="WP_181927678.1">
    <property type="nucleotide sequence ID" value="NZ_CP054698.1"/>
</dbReference>
<dbReference type="Pfam" id="PF00534">
    <property type="entry name" value="Glycos_transf_1"/>
    <property type="match status" value="1"/>
</dbReference>
<keyword evidence="2" id="KW-0808">Transferase</keyword>
<evidence type="ECO:0000313" key="3">
    <source>
        <dbReference type="Proteomes" id="UP000514713"/>
    </source>
</evidence>
<keyword evidence="3" id="KW-1185">Reference proteome</keyword>
<protein>
    <submittedName>
        <fullName evidence="2">Glycosyltransferase</fullName>
    </submittedName>
</protein>
<dbReference type="PANTHER" id="PTHR12526">
    <property type="entry name" value="GLYCOSYLTRANSFERASE"/>
    <property type="match status" value="1"/>
</dbReference>
<dbReference type="SUPFAM" id="SSF53756">
    <property type="entry name" value="UDP-Glycosyltransferase/glycogen phosphorylase"/>
    <property type="match status" value="1"/>
</dbReference>
<dbReference type="Proteomes" id="UP000514713">
    <property type="component" value="Chromosome"/>
</dbReference>
<dbReference type="Gene3D" id="3.40.50.2000">
    <property type="entry name" value="Glycogen Phosphorylase B"/>
    <property type="match status" value="2"/>
</dbReference>
<sequence>MKIAIISTMEGSPWGGSEYLWASIAEKALNEGHEVFISICDWSISHTTVKKLKDLGACLLPRPRFFKPLYFLKTVINCVAKPSTQQLLSLLLNYPTVFTCKPDVICISQGGSYDVAHILGLRQLLHYSGIPYSIICHFNSDSSLLSQVKRKSIYQFFKNAKFVAFVSEQNYKLAEHHLACSLSNTIVVKNPVNLLDHSLVPFPQSSTPSFACVARLETFYKGQDILFKSLSSEIWRERDWQCCLYGSGLDEEYLKLLSRHYGIENRIQFMGHINDVRSIWAENHILVLPSRAEGTPLSLVEAMLCGRPAVVTDVGGNADWIEENNTGFIAEAPTAKHLNIALEKAWLDRDNWQQMGLKAHNYAKNNIDERPGKTLLNLILNSVKS</sequence>
<evidence type="ECO:0000313" key="2">
    <source>
        <dbReference type="EMBL" id="QMS89772.1"/>
    </source>
</evidence>
<feature type="domain" description="Glycosyl transferase family 1" evidence="1">
    <location>
        <begin position="208"/>
        <end position="357"/>
    </location>
</feature>
<dbReference type="InterPro" id="IPR001296">
    <property type="entry name" value="Glyco_trans_1"/>
</dbReference>
<accession>A0A7D7LG26</accession>
<dbReference type="PANTHER" id="PTHR12526:SF638">
    <property type="entry name" value="SPORE COAT PROTEIN SA"/>
    <property type="match status" value="1"/>
</dbReference>
<dbReference type="GO" id="GO:0016757">
    <property type="term" value="F:glycosyltransferase activity"/>
    <property type="evidence" value="ECO:0007669"/>
    <property type="project" value="TreeGrafter"/>
</dbReference>
<evidence type="ECO:0000259" key="1">
    <source>
        <dbReference type="Pfam" id="PF00534"/>
    </source>
</evidence>
<dbReference type="EMBL" id="CP054698">
    <property type="protein sequence ID" value="QMS89772.1"/>
    <property type="molecule type" value="Genomic_DNA"/>
</dbReference>
<reference evidence="3" key="1">
    <citation type="submission" date="2020-06" db="EMBL/GenBank/DDBJ databases">
        <title>Nostoc edaphicum CCNP1411 genome.</title>
        <authorList>
            <person name="Fidor A."/>
            <person name="Grabski M."/>
            <person name="Gawor J."/>
            <person name="Gromadka R."/>
            <person name="Wegrzyn G."/>
            <person name="Mazur-Marzec H."/>
        </authorList>
    </citation>
    <scope>NUCLEOTIDE SEQUENCE [LARGE SCALE GENOMIC DNA]</scope>
    <source>
        <strain evidence="3">CCNP1411</strain>
    </source>
</reference>
<dbReference type="AlphaFoldDB" id="A0A7D7LG26"/>
<gene>
    <name evidence="2" type="ORF">HUN01_20095</name>
</gene>